<evidence type="ECO:0000259" key="6">
    <source>
        <dbReference type="Pfam" id="PF08281"/>
    </source>
</evidence>
<name>A0A1S2M263_9BACI</name>
<evidence type="ECO:0000256" key="3">
    <source>
        <dbReference type="ARBA" id="ARBA00023082"/>
    </source>
</evidence>
<accession>A0A1S2M263</accession>
<dbReference type="InterPro" id="IPR014284">
    <property type="entry name" value="RNA_pol_sigma-70_dom"/>
</dbReference>
<dbReference type="InterPro" id="IPR007627">
    <property type="entry name" value="RNA_pol_sigma70_r2"/>
</dbReference>
<reference evidence="7 8" key="1">
    <citation type="submission" date="2016-10" db="EMBL/GenBank/DDBJ databases">
        <title>Draft genome sequences of four alkaliphilic bacteria belonging to the Anaerobacillus genus.</title>
        <authorList>
            <person name="Bassil N.M."/>
            <person name="Lloyd J.R."/>
        </authorList>
    </citation>
    <scope>NUCLEOTIDE SEQUENCE [LARGE SCALE GENOMIC DNA]</scope>
    <source>
        <strain evidence="7 8">DSM 22531</strain>
    </source>
</reference>
<evidence type="ECO:0000259" key="5">
    <source>
        <dbReference type="Pfam" id="PF04542"/>
    </source>
</evidence>
<evidence type="ECO:0000313" key="8">
    <source>
        <dbReference type="Proteomes" id="UP000180057"/>
    </source>
</evidence>
<evidence type="ECO:0000256" key="4">
    <source>
        <dbReference type="ARBA" id="ARBA00023163"/>
    </source>
</evidence>
<dbReference type="PANTHER" id="PTHR43133">
    <property type="entry name" value="RNA POLYMERASE ECF-TYPE SIGMA FACTO"/>
    <property type="match status" value="1"/>
</dbReference>
<comment type="similarity">
    <text evidence="1">Belongs to the sigma-70 factor family. ECF subfamily.</text>
</comment>
<keyword evidence="4" id="KW-0804">Transcription</keyword>
<dbReference type="SUPFAM" id="SSF88946">
    <property type="entry name" value="Sigma2 domain of RNA polymerase sigma factors"/>
    <property type="match status" value="1"/>
</dbReference>
<dbReference type="EMBL" id="MLQS01000029">
    <property type="protein sequence ID" value="OIJ18666.1"/>
    <property type="molecule type" value="Genomic_DNA"/>
</dbReference>
<dbReference type="InterPro" id="IPR013324">
    <property type="entry name" value="RNA_pol_sigma_r3/r4-like"/>
</dbReference>
<evidence type="ECO:0000313" key="7">
    <source>
        <dbReference type="EMBL" id="OIJ18666.1"/>
    </source>
</evidence>
<organism evidence="7 8">
    <name type="scientific">Anaerobacillus alkalidiazotrophicus</name>
    <dbReference type="NCBI Taxonomy" id="472963"/>
    <lineage>
        <taxon>Bacteria</taxon>
        <taxon>Bacillati</taxon>
        <taxon>Bacillota</taxon>
        <taxon>Bacilli</taxon>
        <taxon>Bacillales</taxon>
        <taxon>Bacillaceae</taxon>
        <taxon>Anaerobacillus</taxon>
    </lineage>
</organism>
<dbReference type="GO" id="GO:0006352">
    <property type="term" value="P:DNA-templated transcription initiation"/>
    <property type="evidence" value="ECO:0007669"/>
    <property type="project" value="InterPro"/>
</dbReference>
<dbReference type="Gene3D" id="1.10.1740.10">
    <property type="match status" value="1"/>
</dbReference>
<dbReference type="InterPro" id="IPR036388">
    <property type="entry name" value="WH-like_DNA-bd_sf"/>
</dbReference>
<dbReference type="SUPFAM" id="SSF88659">
    <property type="entry name" value="Sigma3 and sigma4 domains of RNA polymerase sigma factors"/>
    <property type="match status" value="1"/>
</dbReference>
<dbReference type="Proteomes" id="UP000180057">
    <property type="component" value="Unassembled WGS sequence"/>
</dbReference>
<keyword evidence="8" id="KW-1185">Reference proteome</keyword>
<dbReference type="CDD" id="cd06171">
    <property type="entry name" value="Sigma70_r4"/>
    <property type="match status" value="1"/>
</dbReference>
<keyword evidence="3" id="KW-0731">Sigma factor</keyword>
<dbReference type="GO" id="GO:0016987">
    <property type="term" value="F:sigma factor activity"/>
    <property type="evidence" value="ECO:0007669"/>
    <property type="project" value="UniProtKB-KW"/>
</dbReference>
<evidence type="ECO:0000256" key="1">
    <source>
        <dbReference type="ARBA" id="ARBA00010641"/>
    </source>
</evidence>
<dbReference type="PANTHER" id="PTHR43133:SF51">
    <property type="entry name" value="RNA POLYMERASE SIGMA FACTOR"/>
    <property type="match status" value="1"/>
</dbReference>
<gene>
    <name evidence="7" type="ORF">BKP45_16170</name>
</gene>
<comment type="caution">
    <text evidence="7">The sequence shown here is derived from an EMBL/GenBank/DDBJ whole genome shotgun (WGS) entry which is preliminary data.</text>
</comment>
<feature type="domain" description="RNA polymerase sigma factor 70 region 4 type 2" evidence="6">
    <location>
        <begin position="112"/>
        <end position="164"/>
    </location>
</feature>
<dbReference type="GO" id="GO:0003677">
    <property type="term" value="F:DNA binding"/>
    <property type="evidence" value="ECO:0007669"/>
    <property type="project" value="InterPro"/>
</dbReference>
<dbReference type="Gene3D" id="1.10.10.10">
    <property type="entry name" value="Winged helix-like DNA-binding domain superfamily/Winged helix DNA-binding domain"/>
    <property type="match status" value="1"/>
</dbReference>
<evidence type="ECO:0000256" key="2">
    <source>
        <dbReference type="ARBA" id="ARBA00023015"/>
    </source>
</evidence>
<dbReference type="RefSeq" id="WP_071390730.1">
    <property type="nucleotide sequence ID" value="NZ_MLQS01000029.1"/>
</dbReference>
<protein>
    <submittedName>
        <fullName evidence="7">RNA polymerase subunit sigma-24</fullName>
    </submittedName>
</protein>
<dbReference type="InterPro" id="IPR013325">
    <property type="entry name" value="RNA_pol_sigma_r2"/>
</dbReference>
<dbReference type="OrthoDB" id="9782703at2"/>
<dbReference type="STRING" id="472963.BKP45_16170"/>
<keyword evidence="2" id="KW-0805">Transcription regulation</keyword>
<dbReference type="NCBIfam" id="TIGR02937">
    <property type="entry name" value="sigma70-ECF"/>
    <property type="match status" value="1"/>
</dbReference>
<dbReference type="AlphaFoldDB" id="A0A1S2M263"/>
<dbReference type="Pfam" id="PF08281">
    <property type="entry name" value="Sigma70_r4_2"/>
    <property type="match status" value="1"/>
</dbReference>
<dbReference type="InterPro" id="IPR013249">
    <property type="entry name" value="RNA_pol_sigma70_r4_t2"/>
</dbReference>
<proteinExistence type="inferred from homology"/>
<sequence>MTDLEIIKEIQNGNQAAFKDLYDKYFDYAIRVATIVMNRQATYAGDAVQETFIRVYQNIHLYEGDRPFKPWFYKILINECNRILKKNSKVVSVAEIIEREQTQTDPDFVEYEDLYDAIKGLEPHNRVPIVLKYLNGFKEQEIANILEENVNTIKSRLFKGRQKLKQFLEAKQEAN</sequence>
<dbReference type="Pfam" id="PF04542">
    <property type="entry name" value="Sigma70_r2"/>
    <property type="match status" value="1"/>
</dbReference>
<feature type="domain" description="RNA polymerase sigma-70 region 2" evidence="5">
    <location>
        <begin position="21"/>
        <end position="89"/>
    </location>
</feature>
<dbReference type="InterPro" id="IPR039425">
    <property type="entry name" value="RNA_pol_sigma-70-like"/>
</dbReference>